<organism evidence="3 4">
    <name type="scientific">Geodermatophilus obscurus</name>
    <dbReference type="NCBI Taxonomy" id="1861"/>
    <lineage>
        <taxon>Bacteria</taxon>
        <taxon>Bacillati</taxon>
        <taxon>Actinomycetota</taxon>
        <taxon>Actinomycetes</taxon>
        <taxon>Geodermatophilales</taxon>
        <taxon>Geodermatophilaceae</taxon>
        <taxon>Geodermatophilus</taxon>
    </lineage>
</organism>
<feature type="transmembrane region" description="Helical" evidence="2">
    <location>
        <begin position="141"/>
        <end position="162"/>
    </location>
</feature>
<evidence type="ECO:0000256" key="2">
    <source>
        <dbReference type="SAM" id="Phobius"/>
    </source>
</evidence>
<dbReference type="EMBL" id="FOWE01000012">
    <property type="protein sequence ID" value="SFO56793.1"/>
    <property type="molecule type" value="Genomic_DNA"/>
</dbReference>
<evidence type="ECO:0000256" key="1">
    <source>
        <dbReference type="SAM" id="MobiDB-lite"/>
    </source>
</evidence>
<dbReference type="RefSeq" id="WP_075015641.1">
    <property type="nucleotide sequence ID" value="NZ_FOWE01000012.1"/>
</dbReference>
<protein>
    <submittedName>
        <fullName evidence="3">Uncharacterized protein</fullName>
    </submittedName>
</protein>
<feature type="compositionally biased region" description="Low complexity" evidence="1">
    <location>
        <begin position="18"/>
        <end position="40"/>
    </location>
</feature>
<feature type="compositionally biased region" description="Low complexity" evidence="1">
    <location>
        <begin position="111"/>
        <end position="134"/>
    </location>
</feature>
<feature type="transmembrane region" description="Helical" evidence="2">
    <location>
        <begin position="233"/>
        <end position="250"/>
    </location>
</feature>
<gene>
    <name evidence="3" type="ORF">SAMN05660359_04403</name>
</gene>
<keyword evidence="2" id="KW-0812">Transmembrane</keyword>
<feature type="compositionally biased region" description="Low complexity" evidence="1">
    <location>
        <begin position="55"/>
        <end position="79"/>
    </location>
</feature>
<keyword evidence="2" id="KW-0472">Membrane</keyword>
<evidence type="ECO:0000313" key="3">
    <source>
        <dbReference type="EMBL" id="SFO56793.1"/>
    </source>
</evidence>
<feature type="transmembrane region" description="Helical" evidence="2">
    <location>
        <begin position="209"/>
        <end position="227"/>
    </location>
</feature>
<reference evidence="4" key="1">
    <citation type="submission" date="2016-10" db="EMBL/GenBank/DDBJ databases">
        <authorList>
            <person name="Varghese N."/>
            <person name="Submissions S."/>
        </authorList>
    </citation>
    <scope>NUCLEOTIDE SEQUENCE [LARGE SCALE GENOMIC DNA]</scope>
    <source>
        <strain evidence="4">DSM 43161</strain>
    </source>
</reference>
<feature type="compositionally biased region" description="Pro residues" evidence="1">
    <location>
        <begin position="41"/>
        <end position="54"/>
    </location>
</feature>
<accession>A0A1I5I873</accession>
<feature type="region of interest" description="Disordered" evidence="1">
    <location>
        <begin position="1"/>
        <end position="138"/>
    </location>
</feature>
<sequence>MTASPPPAGPRTQEITVPSPGSAPADPAAHGATAVGTADPHPAPPSAALPPPAYPVTAPQPAAHQPAAQPVAADARTAVVPPAGHGHDAAGPIPTGPLDPFFGTPPPPPGAAAVPPAAAPTAQGPAGGKPARAPRTPRDRAVLVTTGLGVLGLVLLELGLALRLGGQVIWSDLPLWSAFATLAVLVGIVGLAAGLLPGRRVGPAVAEKLALGGLAGLAVFWVLIALPRVDSDRGFLLTAALGALGAAVWLSPSRRRRSPAGA</sequence>
<dbReference type="AlphaFoldDB" id="A0A1I5I873"/>
<proteinExistence type="predicted"/>
<evidence type="ECO:0000313" key="4">
    <source>
        <dbReference type="Proteomes" id="UP000183642"/>
    </source>
</evidence>
<name>A0A1I5I873_9ACTN</name>
<feature type="transmembrane region" description="Helical" evidence="2">
    <location>
        <begin position="174"/>
        <end position="197"/>
    </location>
</feature>
<keyword evidence="2" id="KW-1133">Transmembrane helix</keyword>
<dbReference type="Proteomes" id="UP000183642">
    <property type="component" value="Unassembled WGS sequence"/>
</dbReference>
<keyword evidence="4" id="KW-1185">Reference proteome</keyword>